<keyword evidence="2" id="KW-1185">Reference proteome</keyword>
<name>A0ABW7YD31_STRCE</name>
<evidence type="ECO:0008006" key="3">
    <source>
        <dbReference type="Google" id="ProtNLM"/>
    </source>
</evidence>
<dbReference type="RefSeq" id="WP_398660473.1">
    <property type="nucleotide sequence ID" value="NZ_JBITDC010000018.1"/>
</dbReference>
<protein>
    <recommendedName>
        <fullName evidence="3">ATP-binding protein</fullName>
    </recommendedName>
</protein>
<comment type="caution">
    <text evidence="1">The sequence shown here is derived from an EMBL/GenBank/DDBJ whole genome shotgun (WGS) entry which is preliminary data.</text>
</comment>
<evidence type="ECO:0000313" key="2">
    <source>
        <dbReference type="Proteomes" id="UP001612415"/>
    </source>
</evidence>
<dbReference type="EMBL" id="JBITDC010000018">
    <property type="protein sequence ID" value="MFI5680029.1"/>
    <property type="molecule type" value="Genomic_DNA"/>
</dbReference>
<accession>A0ABW7YD31</accession>
<reference evidence="1 2" key="1">
    <citation type="submission" date="2024-10" db="EMBL/GenBank/DDBJ databases">
        <title>The Natural Products Discovery Center: Release of the First 8490 Sequenced Strains for Exploring Actinobacteria Biosynthetic Diversity.</title>
        <authorList>
            <person name="Kalkreuter E."/>
            <person name="Kautsar S.A."/>
            <person name="Yang D."/>
            <person name="Bader C.D."/>
            <person name="Teijaro C.N."/>
            <person name="Fluegel L."/>
            <person name="Davis C.M."/>
            <person name="Simpson J.R."/>
            <person name="Lauterbach L."/>
            <person name="Steele A.D."/>
            <person name="Gui C."/>
            <person name="Meng S."/>
            <person name="Li G."/>
            <person name="Viehrig K."/>
            <person name="Ye F."/>
            <person name="Su P."/>
            <person name="Kiefer A.F."/>
            <person name="Nichols A."/>
            <person name="Cepeda A.J."/>
            <person name="Yan W."/>
            <person name="Fan B."/>
            <person name="Jiang Y."/>
            <person name="Adhikari A."/>
            <person name="Zheng C.-J."/>
            <person name="Schuster L."/>
            <person name="Cowan T.M."/>
            <person name="Smanski M.J."/>
            <person name="Chevrette M.G."/>
            <person name="De Carvalho L.P.S."/>
            <person name="Shen B."/>
        </authorList>
    </citation>
    <scope>NUCLEOTIDE SEQUENCE [LARGE SCALE GENOMIC DNA]</scope>
    <source>
        <strain evidence="1 2">NPDC051599</strain>
    </source>
</reference>
<gene>
    <name evidence="1" type="ORF">ACIA8P_36335</name>
</gene>
<proteinExistence type="predicted"/>
<evidence type="ECO:0000313" key="1">
    <source>
        <dbReference type="EMBL" id="MFI5680029.1"/>
    </source>
</evidence>
<organism evidence="1 2">
    <name type="scientific">Streptomyces cellulosae</name>
    <dbReference type="NCBI Taxonomy" id="1968"/>
    <lineage>
        <taxon>Bacteria</taxon>
        <taxon>Bacillati</taxon>
        <taxon>Actinomycetota</taxon>
        <taxon>Actinomycetes</taxon>
        <taxon>Kitasatosporales</taxon>
        <taxon>Streptomycetaceae</taxon>
        <taxon>Streptomyces</taxon>
    </lineage>
</organism>
<dbReference type="Proteomes" id="UP001612415">
    <property type="component" value="Unassembled WGS sequence"/>
</dbReference>
<sequence>MTVANDSAAGTSGRTTFTVSAELSMALTAQGPHGERALNLLRDAAAVLSDPARWNAPYEVAQSCCRGAIDSILNLAPKDIEGIEAAKNAVTDAAKAAVEAWRADNQVPEGLLDALAGVVDALRAEENNPGGRRVRQIGHLVQELTRQEMGLAEAEAVRNSWTRFYRDTSGVLHGSGATPEESRERFEGVVAAFEQLFLGLPERVERLRQLALSEQPSPQDAAEIASMSDPRAGSYFFRAAVSRHWRGLLPLDRLLPEASRWPALPYLRRQLAADAPQVCAWVEQHLAAIEARGPGAVGMAVSLVAEAGMTACVVLQQIARTQQDRHVLLRISYWARDVPVSERTGHWVRVVEDVLRQPSFGAQESWEAAQLAGTLAQTAHPEGQLRPDGDRLGVIIRSALASVLAMHLSEADEWEVSLVNDLREISLADPPHSVLFTLMRAVLDLAREDARLGVPLSERLRVLDNKLPAGPVADRLRAVVLLESYDHDGTDAASSGTWWEQALPLAGRLAAARSPRADVADFLALLKDACPEQHRAGLHSVLAQALGQAPSTQEISDWKDAYETAHASLPSAWRTVWELSQVLAPEVLEPWRPLLETLTALAGQPAPARPEPVMRVTSWTESHGGLSADVFAARAAEEGPAAAARHLASAPVERTDVDASDARAGLLSDLVAQDPQLWARDPGGVAAAAAGDPAVLAAYFNSLHRAAREGKIADAELAAIALAAFATRPAAGQDGPGAGQLQRVICNLLHRAWESGLLLEGASATAEGAVEWLEGLVTGWTQPRTDTPQPLLTAIDQPGGAALLSLIAGELQQAQRTGQGLADPVRAVLARLLEGEPDDQALAVIGFCLAQLVHVDAVWAGEHADQLYALDAPCRPAATWLRHGRPHSGILARLDRTALLRTAADPDGIPTLDKIILSFLTGSEALGPAAVLLTELAAQADGPQAVSELLSRLAQAVIRCEETSPWPERAAALWRCALEAQLEPAALTGAGRFAYADRLDDAAWLDLTARTVTQQPEVEAPYAVAERAARHPDSADALLIAAAMLGAQVDVFHRQEIQGHAARLFAQSTAEGTAEHEQLRIALINAGAIEAAYKDPPAGP</sequence>